<dbReference type="GO" id="GO:0008476">
    <property type="term" value="F:protein-tyrosine sulfotransferase activity"/>
    <property type="evidence" value="ECO:0007669"/>
    <property type="project" value="InterPro"/>
</dbReference>
<dbReference type="SUPFAM" id="SSF52540">
    <property type="entry name" value="P-loop containing nucleoside triphosphate hydrolases"/>
    <property type="match status" value="1"/>
</dbReference>
<dbReference type="AlphaFoldDB" id="B4W075"/>
<organism evidence="2 3">
    <name type="scientific">Coleofasciculus chthonoplastes PCC 7420</name>
    <dbReference type="NCBI Taxonomy" id="118168"/>
    <lineage>
        <taxon>Bacteria</taxon>
        <taxon>Bacillati</taxon>
        <taxon>Cyanobacteriota</taxon>
        <taxon>Cyanophyceae</taxon>
        <taxon>Coleofasciculales</taxon>
        <taxon>Coleofasciculaceae</taxon>
        <taxon>Coleofasciculus</taxon>
    </lineage>
</organism>
<proteinExistence type="predicted"/>
<dbReference type="InterPro" id="IPR027417">
    <property type="entry name" value="P-loop_NTPase"/>
</dbReference>
<dbReference type="InterPro" id="IPR026634">
    <property type="entry name" value="TPST-like"/>
</dbReference>
<dbReference type="STRING" id="118168.MC7420_3533"/>
<evidence type="ECO:0000256" key="1">
    <source>
        <dbReference type="ARBA" id="ARBA00022679"/>
    </source>
</evidence>
<dbReference type="PANTHER" id="PTHR12788">
    <property type="entry name" value="PROTEIN-TYROSINE SULFOTRANSFERASE 2"/>
    <property type="match status" value="1"/>
</dbReference>
<reference evidence="2 3" key="1">
    <citation type="submission" date="2008-07" db="EMBL/GenBank/DDBJ databases">
        <authorList>
            <person name="Tandeau de Marsac N."/>
            <person name="Ferriera S."/>
            <person name="Johnson J."/>
            <person name="Kravitz S."/>
            <person name="Beeson K."/>
            <person name="Sutton G."/>
            <person name="Rogers Y.-H."/>
            <person name="Friedman R."/>
            <person name="Frazier M."/>
            <person name="Venter J.C."/>
        </authorList>
    </citation>
    <scope>NUCLEOTIDE SEQUENCE [LARGE SCALE GENOMIC DNA]</scope>
    <source>
        <strain evidence="2 3">PCC 7420</strain>
    </source>
</reference>
<evidence type="ECO:0000313" key="3">
    <source>
        <dbReference type="Proteomes" id="UP000003835"/>
    </source>
</evidence>
<name>B4W075_9CYAN</name>
<protein>
    <submittedName>
        <fullName evidence="2">Sulfotransferase domain superfamily</fullName>
    </submittedName>
</protein>
<evidence type="ECO:0000313" key="2">
    <source>
        <dbReference type="EMBL" id="EDX72461.1"/>
    </source>
</evidence>
<dbReference type="eggNOG" id="COG0457">
    <property type="taxonomic scope" value="Bacteria"/>
</dbReference>
<dbReference type="Pfam" id="PF13469">
    <property type="entry name" value="Sulfotransfer_3"/>
    <property type="match status" value="1"/>
</dbReference>
<dbReference type="RefSeq" id="WP_006104430.1">
    <property type="nucleotide sequence ID" value="NZ_DS989864.1"/>
</dbReference>
<dbReference type="PANTHER" id="PTHR12788:SF10">
    <property type="entry name" value="PROTEIN-TYROSINE SULFOTRANSFERASE"/>
    <property type="match status" value="1"/>
</dbReference>
<gene>
    <name evidence="2" type="ORF">MC7420_3533</name>
</gene>
<keyword evidence="1 2" id="KW-0808">Transferase</keyword>
<keyword evidence="3" id="KW-1185">Reference proteome</keyword>
<accession>B4W075</accession>
<dbReference type="Gene3D" id="3.40.50.300">
    <property type="entry name" value="P-loop containing nucleotide triphosphate hydrolases"/>
    <property type="match status" value="1"/>
</dbReference>
<dbReference type="Proteomes" id="UP000003835">
    <property type="component" value="Unassembled WGS sequence"/>
</dbReference>
<dbReference type="HOGENOM" id="CLU_046916_1_2_3"/>
<dbReference type="OrthoDB" id="536969at2"/>
<sequence length="294" mass="34400">MPLITAIRSFLKHPQAIPKNIFMRLPKTISHEPHIFVFGAPRSGTTLMKLILGAHPNLSSFGYETGLFMYRDIYGFTYEGFTPTDIAYLIEQSPDIVQFYDKFTQQITQQTGGQRFIEKTPQHVLRLKFLLKHFPNAKFINMFRDGRDGYCSARHHQNVPQGKSIVRYASYWKKCVNARLNQGENDNIFDVKYEDLTNNPEQVVRQIMNFIGEEYDARQIEPQYYSQNTITQDTRQEFRKLSKSIDQLSQGRWKKELTESEVKQFHEIAGRELEILGYIKDKFKVDKAHLLSSN</sequence>
<dbReference type="EMBL" id="DS989864">
    <property type="protein sequence ID" value="EDX72461.1"/>
    <property type="molecule type" value="Genomic_DNA"/>
</dbReference>